<dbReference type="Pfam" id="PF09299">
    <property type="entry name" value="Mu-transpos_C"/>
    <property type="match status" value="1"/>
</dbReference>
<evidence type="ECO:0000256" key="1">
    <source>
        <dbReference type="SAM" id="MobiDB-lite"/>
    </source>
</evidence>
<reference evidence="3 4" key="1">
    <citation type="journal article" date="2012" name="J. Bacteriol.">
        <title>De Novo Genome Project of Cupriavidus basilensis OR16.</title>
        <authorList>
            <person name="Cserhati M."/>
            <person name="Kriszt B."/>
            <person name="Szoboszlay S."/>
            <person name="Toth A."/>
            <person name="Szabo I."/>
            <person name="Tancsics A."/>
            <person name="Nagy I."/>
            <person name="Horvath B."/>
            <person name="Nagy I."/>
            <person name="Kukolya J."/>
        </authorList>
    </citation>
    <scope>NUCLEOTIDE SEQUENCE [LARGE SCALE GENOMIC DNA]</scope>
    <source>
        <strain evidence="3 4">OR16</strain>
    </source>
</reference>
<dbReference type="InterPro" id="IPR012337">
    <property type="entry name" value="RNaseH-like_sf"/>
</dbReference>
<dbReference type="PANTHER" id="PTHR35004">
    <property type="entry name" value="TRANSPOSASE RV3428C-RELATED"/>
    <property type="match status" value="1"/>
</dbReference>
<name>H1SDK7_9BURK</name>
<sequence>MNVVFDQIAAALNVSKSTAERLSMRGGWKFDLRPVRGGHQKVFELAHLPVDVRKKVERHSTLTTRANEAAAVDAAIARVRQTAAERAAFRARQGEANLKKLLDDMSEGVKARLDGRFAIVRNWEQWFAAKQPMARSVSWEVYAAAYNANELQMAHEVIVVFPKVSARSVQRWVLDFERAGMAGLIDENDGHLRKDVNVFTTQPMLEKVTIALLIERPHLGVQNLLDLIEAAATDEKTDATLFNVPTYHQAYRFLRNWKAKNAELLSASTNPDQWKNSYMTAFGDASADVIRLNQRWEMDATPADWMLTDADGKQRRYSASVVVDVFSRRILVVLSPTPKTETHKFALRLALLLWGVPEDVWTDNGKDYQSIDFQETLRQLGIKHHTTNPFSPWEKPHVERGIQTLLHSNLEALSNFVGHNVAERSAIEARKTFAERLFKKDQVVELALPASKLQALINDWLAGTYEHRVHGGLEQTPFAMAASYRGEIRRIQDERALDLLLAQPAGKGTYVVTKKGLNIESGNYIAPELGLYVGRDVSVRQTADMGELVVYHEGEFVCVAVCPERTGVSRKEIAAHAREAQRAHIQEQRRNAKATKTNPDQLIESLLRKRAEAAGKLATLPQPTVAHDTPALAAAGAAHRALTGRKAAAPVPADLQRILDARKQADSNPTPAEATPPATNVHRLPETAQLRFRKWLELDQTVTNGGSIDDPFFARWYGSYAQGSEFRAMKKRHLEGQLQAASSGGSSTAAPVRHAFR</sequence>
<gene>
    <name evidence="3" type="ORF">OR16_31564</name>
</gene>
<evidence type="ECO:0000313" key="3">
    <source>
        <dbReference type="EMBL" id="EHP39392.1"/>
    </source>
</evidence>
<dbReference type="PATRIC" id="fig|1127483.3.peg.6299"/>
<dbReference type="InterPro" id="IPR015378">
    <property type="entry name" value="Transposase-like_Mu_C"/>
</dbReference>
<dbReference type="GO" id="GO:0003676">
    <property type="term" value="F:nucleic acid binding"/>
    <property type="evidence" value="ECO:0007669"/>
    <property type="project" value="InterPro"/>
</dbReference>
<evidence type="ECO:0000313" key="4">
    <source>
        <dbReference type="Proteomes" id="UP000005808"/>
    </source>
</evidence>
<dbReference type="OrthoDB" id="568335at2"/>
<dbReference type="EMBL" id="AHJE01000093">
    <property type="protein sequence ID" value="EHP39392.1"/>
    <property type="molecule type" value="Genomic_DNA"/>
</dbReference>
<dbReference type="PANTHER" id="PTHR35004:SF7">
    <property type="entry name" value="INTEGRASE PROTEIN"/>
    <property type="match status" value="1"/>
</dbReference>
<dbReference type="Proteomes" id="UP000005808">
    <property type="component" value="Unassembled WGS sequence"/>
</dbReference>
<feature type="region of interest" description="Disordered" evidence="1">
    <location>
        <begin position="663"/>
        <end position="684"/>
    </location>
</feature>
<dbReference type="AlphaFoldDB" id="H1SDK7"/>
<comment type="caution">
    <text evidence="3">The sequence shown here is derived from an EMBL/GenBank/DDBJ whole genome shotgun (WGS) entry which is preliminary data.</text>
</comment>
<evidence type="ECO:0000259" key="2">
    <source>
        <dbReference type="PROSITE" id="PS50994"/>
    </source>
</evidence>
<organism evidence="3 4">
    <name type="scientific">Cupriavidus basilensis OR16</name>
    <dbReference type="NCBI Taxonomy" id="1127483"/>
    <lineage>
        <taxon>Bacteria</taxon>
        <taxon>Pseudomonadati</taxon>
        <taxon>Pseudomonadota</taxon>
        <taxon>Betaproteobacteria</taxon>
        <taxon>Burkholderiales</taxon>
        <taxon>Burkholderiaceae</taxon>
        <taxon>Cupriavidus</taxon>
    </lineage>
</organism>
<dbReference type="PROSITE" id="PS50994">
    <property type="entry name" value="INTEGRASE"/>
    <property type="match status" value="1"/>
</dbReference>
<dbReference type="Pfam" id="PF00665">
    <property type="entry name" value="rve"/>
    <property type="match status" value="1"/>
</dbReference>
<feature type="compositionally biased region" description="Low complexity" evidence="1">
    <location>
        <begin position="740"/>
        <end position="750"/>
    </location>
</feature>
<dbReference type="Gene3D" id="3.30.420.10">
    <property type="entry name" value="Ribonuclease H-like superfamily/Ribonuclease H"/>
    <property type="match status" value="1"/>
</dbReference>
<dbReference type="GO" id="GO:0015074">
    <property type="term" value="P:DNA integration"/>
    <property type="evidence" value="ECO:0007669"/>
    <property type="project" value="InterPro"/>
</dbReference>
<feature type="compositionally biased region" description="Low complexity" evidence="1">
    <location>
        <begin position="669"/>
        <end position="679"/>
    </location>
</feature>
<dbReference type="SUPFAM" id="SSF53098">
    <property type="entry name" value="Ribonuclease H-like"/>
    <property type="match status" value="1"/>
</dbReference>
<dbReference type="RefSeq" id="WP_006162130.1">
    <property type="nucleotide sequence ID" value="NZ_AHJE01000093.1"/>
</dbReference>
<feature type="domain" description="Integrase catalytic" evidence="2">
    <location>
        <begin position="267"/>
        <end position="485"/>
    </location>
</feature>
<protein>
    <submittedName>
        <fullName evidence="3">Integrase catalytic subunit</fullName>
    </submittedName>
</protein>
<feature type="region of interest" description="Disordered" evidence="1">
    <location>
        <begin position="737"/>
        <end position="757"/>
    </location>
</feature>
<accession>H1SDK7</accession>
<dbReference type="InterPro" id="IPR001584">
    <property type="entry name" value="Integrase_cat-core"/>
</dbReference>
<dbReference type="InterPro" id="IPR036397">
    <property type="entry name" value="RNaseH_sf"/>
</dbReference>
<proteinExistence type="predicted"/>